<comment type="caution">
    <text evidence="9">The sequence shown here is derived from an EMBL/GenBank/DDBJ whole genome shotgun (WGS) entry which is preliminary data.</text>
</comment>
<evidence type="ECO:0000313" key="9">
    <source>
        <dbReference type="EMBL" id="KYG28109.1"/>
    </source>
</evidence>
<dbReference type="GO" id="GO:0005737">
    <property type="term" value="C:cytoplasm"/>
    <property type="evidence" value="ECO:0007669"/>
    <property type="project" value="UniProtKB-SubCell"/>
</dbReference>
<name>A0A162D4V1_9BACI</name>
<keyword evidence="4" id="KW-0804">Transcription</keyword>
<dbReference type="OrthoDB" id="2376601at2"/>
<keyword evidence="3" id="KW-0238">DNA-binding</keyword>
<comment type="similarity">
    <text evidence="5">Belongs to the SarZ family.</text>
</comment>
<protein>
    <recommendedName>
        <fullName evidence="6">HTH-type transcriptional regulator SarZ</fullName>
    </recommendedName>
    <alternativeName>
        <fullName evidence="7">Staphylococcal accessory regulator Z</fullName>
    </alternativeName>
</protein>
<keyword evidence="10" id="KW-1185">Reference proteome</keyword>
<dbReference type="AlphaFoldDB" id="A0A162D4V1"/>
<dbReference type="InterPro" id="IPR036390">
    <property type="entry name" value="WH_DNA-bd_sf"/>
</dbReference>
<accession>A0A162D4V1</accession>
<dbReference type="Proteomes" id="UP000075806">
    <property type="component" value="Unassembled WGS sequence"/>
</dbReference>
<keyword evidence="2" id="KW-0805">Transcription regulation</keyword>
<dbReference type="PROSITE" id="PS50995">
    <property type="entry name" value="HTH_MARR_2"/>
    <property type="match status" value="1"/>
</dbReference>
<comment type="subcellular location">
    <subcellularLocation>
        <location evidence="1">Cytoplasm</location>
    </subcellularLocation>
</comment>
<dbReference type="Gene3D" id="1.10.10.10">
    <property type="entry name" value="Winged helix-like DNA-binding domain superfamily/Winged helix DNA-binding domain"/>
    <property type="match status" value="1"/>
</dbReference>
<evidence type="ECO:0000313" key="10">
    <source>
        <dbReference type="Proteomes" id="UP000075806"/>
    </source>
</evidence>
<reference evidence="9" key="1">
    <citation type="submission" date="2016-02" db="EMBL/GenBank/DDBJ databases">
        <title>Genome sequence of Bacillus trypoxylicola KCTC 13244(T).</title>
        <authorList>
            <person name="Jeong H."/>
            <person name="Park S.-H."/>
            <person name="Choi S.-K."/>
        </authorList>
    </citation>
    <scope>NUCLEOTIDE SEQUENCE [LARGE SCALE GENOMIC DNA]</scope>
    <source>
        <strain evidence="9">KCTC 13244</strain>
    </source>
</reference>
<proteinExistence type="inferred from homology"/>
<sequence>MDRLNQLNTNWTDIYYHLRYSHDEKISHQSIRILQVIEKEDEVGIKLIAQCLQVSQNTASEHVKRLIEKEYIYKTRSSVDERRVILKLTALGTEVLHRHSRLDKEKLQLIFDKLTDAEAQSILQAFQLLKQKAVEK</sequence>
<dbReference type="EMBL" id="LTAO01000034">
    <property type="protein sequence ID" value="KYG28109.1"/>
    <property type="molecule type" value="Genomic_DNA"/>
</dbReference>
<evidence type="ECO:0000256" key="7">
    <source>
        <dbReference type="ARBA" id="ARBA00047207"/>
    </source>
</evidence>
<feature type="domain" description="HTH marR-type" evidence="8">
    <location>
        <begin position="1"/>
        <end position="131"/>
    </location>
</feature>
<evidence type="ECO:0000256" key="4">
    <source>
        <dbReference type="ARBA" id="ARBA00023163"/>
    </source>
</evidence>
<dbReference type="Pfam" id="PF22381">
    <property type="entry name" value="Staph_reg_Sar_Rot"/>
    <property type="match status" value="1"/>
</dbReference>
<dbReference type="STRING" id="519424.AZF04_09400"/>
<evidence type="ECO:0000256" key="3">
    <source>
        <dbReference type="ARBA" id="ARBA00023125"/>
    </source>
</evidence>
<evidence type="ECO:0000256" key="5">
    <source>
        <dbReference type="ARBA" id="ARBA00046337"/>
    </source>
</evidence>
<dbReference type="InterPro" id="IPR055166">
    <property type="entry name" value="Transc_reg_Sar_Rot_HTH"/>
</dbReference>
<organism evidence="9 10">
    <name type="scientific">Alkalihalobacillus trypoxylicola</name>
    <dbReference type="NCBI Taxonomy" id="519424"/>
    <lineage>
        <taxon>Bacteria</taxon>
        <taxon>Bacillati</taxon>
        <taxon>Bacillota</taxon>
        <taxon>Bacilli</taxon>
        <taxon>Bacillales</taxon>
        <taxon>Bacillaceae</taxon>
        <taxon>Alkalihalobacillus</taxon>
    </lineage>
</organism>
<evidence type="ECO:0000256" key="1">
    <source>
        <dbReference type="ARBA" id="ARBA00004496"/>
    </source>
</evidence>
<dbReference type="GO" id="GO:0003700">
    <property type="term" value="F:DNA-binding transcription factor activity"/>
    <property type="evidence" value="ECO:0007669"/>
    <property type="project" value="InterPro"/>
</dbReference>
<evidence type="ECO:0000256" key="2">
    <source>
        <dbReference type="ARBA" id="ARBA00023015"/>
    </source>
</evidence>
<dbReference type="GO" id="GO:0003677">
    <property type="term" value="F:DNA binding"/>
    <property type="evidence" value="ECO:0007669"/>
    <property type="project" value="UniProtKB-KW"/>
</dbReference>
<dbReference type="RefSeq" id="WP_061949533.1">
    <property type="nucleotide sequence ID" value="NZ_LTAO01000034.1"/>
</dbReference>
<evidence type="ECO:0000259" key="8">
    <source>
        <dbReference type="PROSITE" id="PS50995"/>
    </source>
</evidence>
<dbReference type="InterPro" id="IPR000835">
    <property type="entry name" value="HTH_MarR-typ"/>
</dbReference>
<dbReference type="PANTHER" id="PTHR42756:SF1">
    <property type="entry name" value="TRANSCRIPTIONAL REPRESSOR OF EMRAB OPERON"/>
    <property type="match status" value="1"/>
</dbReference>
<dbReference type="SMART" id="SM00347">
    <property type="entry name" value="HTH_MARR"/>
    <property type="match status" value="1"/>
</dbReference>
<dbReference type="SUPFAM" id="SSF46785">
    <property type="entry name" value="Winged helix' DNA-binding domain"/>
    <property type="match status" value="1"/>
</dbReference>
<gene>
    <name evidence="9" type="ORF">AZF04_09400</name>
</gene>
<evidence type="ECO:0000256" key="6">
    <source>
        <dbReference type="ARBA" id="ARBA00047188"/>
    </source>
</evidence>
<dbReference type="PANTHER" id="PTHR42756">
    <property type="entry name" value="TRANSCRIPTIONAL REGULATOR, MARR"/>
    <property type="match status" value="1"/>
</dbReference>
<dbReference type="InterPro" id="IPR036388">
    <property type="entry name" value="WH-like_DNA-bd_sf"/>
</dbReference>